<proteinExistence type="predicted"/>
<dbReference type="AlphaFoldDB" id="A0AA39N282"/>
<protein>
    <submittedName>
        <fullName evidence="1">Uncharacterized protein</fullName>
    </submittedName>
</protein>
<dbReference type="Proteomes" id="UP001175211">
    <property type="component" value="Unassembled WGS sequence"/>
</dbReference>
<accession>A0AA39N282</accession>
<evidence type="ECO:0000313" key="2">
    <source>
        <dbReference type="Proteomes" id="UP001175211"/>
    </source>
</evidence>
<gene>
    <name evidence="1" type="ORF">EV420DRAFT_589675</name>
</gene>
<keyword evidence="2" id="KW-1185">Reference proteome</keyword>
<dbReference type="InterPro" id="IPR021842">
    <property type="entry name" value="DUF3435"/>
</dbReference>
<dbReference type="RefSeq" id="XP_060328747.1">
    <property type="nucleotide sequence ID" value="XM_060482708.1"/>
</dbReference>
<name>A0AA39N282_ARMTA</name>
<dbReference type="GeneID" id="85366256"/>
<sequence>MIDTAMRSKNMRLVKMNVILRVLFPFYMTSRPSSMGPFCKEYADLGYYLKLRNLRIYRRSRLVWTIAINFRNYKGNNSFLTKEQTFYLESVTRPHNLTFCVVTWMMTYLYAINAFKKKFESLRALFDCEDGEVELDEDVDEWACFPAIKQGGREFIEFTRPATAVAISASTGSLCKMSGLATVGNYAVRRDTGDKFNLMFDEATARMVMAHETDSIFRNHYSKETETVDVVGARIGEAEGVKVQ</sequence>
<reference evidence="1" key="1">
    <citation type="submission" date="2023-06" db="EMBL/GenBank/DDBJ databases">
        <authorList>
            <consortium name="Lawrence Berkeley National Laboratory"/>
            <person name="Ahrendt S."/>
            <person name="Sahu N."/>
            <person name="Indic B."/>
            <person name="Wong-Bajracharya J."/>
            <person name="Merenyi Z."/>
            <person name="Ke H.-M."/>
            <person name="Monk M."/>
            <person name="Kocsube S."/>
            <person name="Drula E."/>
            <person name="Lipzen A."/>
            <person name="Balint B."/>
            <person name="Henrissat B."/>
            <person name="Andreopoulos B."/>
            <person name="Martin F.M."/>
            <person name="Harder C.B."/>
            <person name="Rigling D."/>
            <person name="Ford K.L."/>
            <person name="Foster G.D."/>
            <person name="Pangilinan J."/>
            <person name="Papanicolaou A."/>
            <person name="Barry K."/>
            <person name="LaButti K."/>
            <person name="Viragh M."/>
            <person name="Koriabine M."/>
            <person name="Yan M."/>
            <person name="Riley R."/>
            <person name="Champramary S."/>
            <person name="Plett K.L."/>
            <person name="Tsai I.J."/>
            <person name="Slot J."/>
            <person name="Sipos G."/>
            <person name="Plett J."/>
            <person name="Nagy L.G."/>
            <person name="Grigoriev I.V."/>
        </authorList>
    </citation>
    <scope>NUCLEOTIDE SEQUENCE</scope>
    <source>
        <strain evidence="1">CCBAS 213</strain>
    </source>
</reference>
<organism evidence="1 2">
    <name type="scientific">Armillaria tabescens</name>
    <name type="common">Ringless honey mushroom</name>
    <name type="synonym">Agaricus tabescens</name>
    <dbReference type="NCBI Taxonomy" id="1929756"/>
    <lineage>
        <taxon>Eukaryota</taxon>
        <taxon>Fungi</taxon>
        <taxon>Dikarya</taxon>
        <taxon>Basidiomycota</taxon>
        <taxon>Agaricomycotina</taxon>
        <taxon>Agaricomycetes</taxon>
        <taxon>Agaricomycetidae</taxon>
        <taxon>Agaricales</taxon>
        <taxon>Marasmiineae</taxon>
        <taxon>Physalacriaceae</taxon>
        <taxon>Desarmillaria</taxon>
    </lineage>
</organism>
<evidence type="ECO:0000313" key="1">
    <source>
        <dbReference type="EMBL" id="KAK0455237.1"/>
    </source>
</evidence>
<dbReference type="Pfam" id="PF11917">
    <property type="entry name" value="DUF3435"/>
    <property type="match status" value="1"/>
</dbReference>
<dbReference type="PANTHER" id="PTHR37535:SF3">
    <property type="entry name" value="FLUG DOMAIN-CONTAINING PROTEIN"/>
    <property type="match status" value="1"/>
</dbReference>
<dbReference type="PANTHER" id="PTHR37535">
    <property type="entry name" value="FLUG DOMAIN PROTEIN"/>
    <property type="match status" value="1"/>
</dbReference>
<comment type="caution">
    <text evidence="1">The sequence shown here is derived from an EMBL/GenBank/DDBJ whole genome shotgun (WGS) entry which is preliminary data.</text>
</comment>
<dbReference type="EMBL" id="JAUEPS010000026">
    <property type="protein sequence ID" value="KAK0455237.1"/>
    <property type="molecule type" value="Genomic_DNA"/>
</dbReference>